<evidence type="ECO:0000313" key="4">
    <source>
        <dbReference type="Proteomes" id="UP001500449"/>
    </source>
</evidence>
<dbReference type="PANTHER" id="PTHR37938">
    <property type="entry name" value="BLL0215 PROTEIN"/>
    <property type="match status" value="1"/>
</dbReference>
<proteinExistence type="predicted"/>
<reference evidence="3 4" key="1">
    <citation type="journal article" date="2019" name="Int. J. Syst. Evol. Microbiol.">
        <title>The Global Catalogue of Microorganisms (GCM) 10K type strain sequencing project: providing services to taxonomists for standard genome sequencing and annotation.</title>
        <authorList>
            <consortium name="The Broad Institute Genomics Platform"/>
            <consortium name="The Broad Institute Genome Sequencing Center for Infectious Disease"/>
            <person name="Wu L."/>
            <person name="Ma J."/>
        </authorList>
    </citation>
    <scope>NUCLEOTIDE SEQUENCE [LARGE SCALE GENOMIC DNA]</scope>
    <source>
        <strain evidence="3 4">JCM 16009</strain>
    </source>
</reference>
<accession>A0ABN2N0F2</accession>
<keyword evidence="1" id="KW-0812">Transmembrane</keyword>
<keyword evidence="1" id="KW-1133">Transmembrane helix</keyword>
<feature type="transmembrane region" description="Helical" evidence="1">
    <location>
        <begin position="25"/>
        <end position="49"/>
    </location>
</feature>
<dbReference type="Pfam" id="PF03703">
    <property type="entry name" value="bPH_2"/>
    <property type="match status" value="1"/>
</dbReference>
<feature type="transmembrane region" description="Helical" evidence="1">
    <location>
        <begin position="69"/>
        <end position="88"/>
    </location>
</feature>
<organism evidence="3 4">
    <name type="scientific">Pseudonocardia ailaonensis</name>
    <dbReference type="NCBI Taxonomy" id="367279"/>
    <lineage>
        <taxon>Bacteria</taxon>
        <taxon>Bacillati</taxon>
        <taxon>Actinomycetota</taxon>
        <taxon>Actinomycetes</taxon>
        <taxon>Pseudonocardiales</taxon>
        <taxon>Pseudonocardiaceae</taxon>
        <taxon>Pseudonocardia</taxon>
    </lineage>
</organism>
<dbReference type="InterPro" id="IPR005182">
    <property type="entry name" value="YdbS-like_PH"/>
</dbReference>
<protein>
    <submittedName>
        <fullName evidence="3">PH domain-containing protein</fullName>
    </submittedName>
</protein>
<evidence type="ECO:0000259" key="2">
    <source>
        <dbReference type="Pfam" id="PF03703"/>
    </source>
</evidence>
<evidence type="ECO:0000313" key="3">
    <source>
        <dbReference type="EMBL" id="GAA1842916.1"/>
    </source>
</evidence>
<keyword evidence="1" id="KW-0472">Membrane</keyword>
<gene>
    <name evidence="3" type="ORF">GCM10009836_22890</name>
</gene>
<dbReference type="PANTHER" id="PTHR37938:SF1">
    <property type="entry name" value="BLL0215 PROTEIN"/>
    <property type="match status" value="1"/>
</dbReference>
<dbReference type="RefSeq" id="WP_344415337.1">
    <property type="nucleotide sequence ID" value="NZ_BAAAQK010000005.1"/>
</dbReference>
<dbReference type="EMBL" id="BAAAQK010000005">
    <property type="protein sequence ID" value="GAA1842916.1"/>
    <property type="molecule type" value="Genomic_DNA"/>
</dbReference>
<evidence type="ECO:0000256" key="1">
    <source>
        <dbReference type="SAM" id="Phobius"/>
    </source>
</evidence>
<name>A0ABN2N0F2_9PSEU</name>
<keyword evidence="4" id="KW-1185">Reference proteome</keyword>
<comment type="caution">
    <text evidence="3">The sequence shown here is derived from an EMBL/GenBank/DDBJ whole genome shotgun (WGS) entry which is preliminary data.</text>
</comment>
<sequence>MLAPREIDEYLLPTERRVIRVRQHWAVMIPHIFQTALFLVIMILIDRLLQGRVGASGGAGEAIVDNLTFYLALVAVLRFTINCILWWIERIVITDKRVMLAEGIITHKVGMMPLGKVTDLTFQRSFGGRMLGYGTLIVESAGQIQALNKIDYMPRPEEIYEALSELVFGEKGKTRATGMLARSRWRR</sequence>
<dbReference type="Proteomes" id="UP001500449">
    <property type="component" value="Unassembled WGS sequence"/>
</dbReference>
<feature type="domain" description="YdbS-like PH" evidence="2">
    <location>
        <begin position="90"/>
        <end position="161"/>
    </location>
</feature>